<evidence type="ECO:0000256" key="6">
    <source>
        <dbReference type="ARBA" id="ARBA00023002"/>
    </source>
</evidence>
<dbReference type="AlphaFoldDB" id="R7SG00"/>
<dbReference type="OMA" id="IYYLACT"/>
<accession>R7SG00</accession>
<keyword evidence="5 9" id="KW-0479">Metal-binding</keyword>
<keyword evidence="4 9" id="KW-0349">Heme</keyword>
<organism evidence="12 13">
    <name type="scientific">Fomitiporia mediterranea (strain MF3/22)</name>
    <name type="common">Grapevine white-rot fungus</name>
    <dbReference type="NCBI Taxonomy" id="694068"/>
    <lineage>
        <taxon>Eukaryota</taxon>
        <taxon>Fungi</taxon>
        <taxon>Dikarya</taxon>
        <taxon>Basidiomycota</taxon>
        <taxon>Agaricomycotina</taxon>
        <taxon>Agaricomycetes</taxon>
        <taxon>Hymenochaetales</taxon>
        <taxon>Hymenochaetaceae</taxon>
        <taxon>Fomitiporia</taxon>
    </lineage>
</organism>
<dbReference type="SUPFAM" id="SSF48264">
    <property type="entry name" value="Cytochrome P450"/>
    <property type="match status" value="1"/>
</dbReference>
<dbReference type="InterPro" id="IPR050121">
    <property type="entry name" value="Cytochrome_P450_monoxygenase"/>
</dbReference>
<dbReference type="KEGG" id="fme:FOMMEDRAFT_24265"/>
<dbReference type="PANTHER" id="PTHR24305:SF29">
    <property type="entry name" value="BENZOATE-PARA-HYDROXYLASE"/>
    <property type="match status" value="1"/>
</dbReference>
<keyword evidence="11" id="KW-1133">Transmembrane helix</keyword>
<dbReference type="RefSeq" id="XP_007272020.1">
    <property type="nucleotide sequence ID" value="XM_007271958.1"/>
</dbReference>
<dbReference type="GO" id="GO:0020037">
    <property type="term" value="F:heme binding"/>
    <property type="evidence" value="ECO:0007669"/>
    <property type="project" value="InterPro"/>
</dbReference>
<sequence length="548" mass="61688">MILKILYSVFFTNYLWLCTGLTAAFFLVHVVPYLFDKHHIRRNDISGPLLARFSDAWLGWVAAQGPRSEVVHQIHKKYGKFVRLAPNHVSIAYPEAIGEIYGHGNGTLKTDFYDAFLSIDRTIFTTRSREEHTRKRKVIAHGFSQKSISQLEPYIRLHVAELFEKWDKLYDGGRKGLTGVEGHNSWEGHDGRVWFNAMPWLNYLAFDIIGDLAFGAPFGMLRNAKDAAPTAVDQKAAMSENGQVNIQDLEKPVVAVREVPAVKVLNGRSEYSASMGVLPPRWRPIARLLPWYAEGSKDVEDLAGLAVAAVAKRLAIPTDRADILSKLQQGRHEDGSPMSREELTADALTVLIAGSDTTSNSTCALMYYITSNPRVQAKLQKELDEALVSFDDPVTSYDLVNHLPYLDAVIHEGLRVHSTLGVGLPRLVPEGGLTVCGKWFPEGTVLSAPTYTIHRDPKVWGEDADVFRPERWLERDHATLLKVFNTFSYGPRACIGRNVATMELFIFISSIFRRYDLVLEEQNKPLEVHEGFIRKPMACRVGMKRRNV</sequence>
<gene>
    <name evidence="12" type="ORF">FOMMEDRAFT_24265</name>
</gene>
<evidence type="ECO:0000256" key="10">
    <source>
        <dbReference type="RuleBase" id="RU000461"/>
    </source>
</evidence>
<dbReference type="Pfam" id="PF00067">
    <property type="entry name" value="p450"/>
    <property type="match status" value="1"/>
</dbReference>
<dbReference type="GO" id="GO:0016705">
    <property type="term" value="F:oxidoreductase activity, acting on paired donors, with incorporation or reduction of molecular oxygen"/>
    <property type="evidence" value="ECO:0007669"/>
    <property type="project" value="InterPro"/>
</dbReference>
<name>R7SG00_FOMME</name>
<dbReference type="eggNOG" id="KOG0158">
    <property type="taxonomic scope" value="Eukaryota"/>
</dbReference>
<dbReference type="PANTHER" id="PTHR24305">
    <property type="entry name" value="CYTOCHROME P450"/>
    <property type="match status" value="1"/>
</dbReference>
<evidence type="ECO:0000256" key="3">
    <source>
        <dbReference type="ARBA" id="ARBA00010617"/>
    </source>
</evidence>
<evidence type="ECO:0000256" key="7">
    <source>
        <dbReference type="ARBA" id="ARBA00023004"/>
    </source>
</evidence>
<keyword evidence="11" id="KW-0812">Transmembrane</keyword>
<reference evidence="13" key="1">
    <citation type="journal article" date="2012" name="Science">
        <title>The Paleozoic origin of enzymatic lignin decomposition reconstructed from 31 fungal genomes.</title>
        <authorList>
            <person name="Floudas D."/>
            <person name="Binder M."/>
            <person name="Riley R."/>
            <person name="Barry K."/>
            <person name="Blanchette R.A."/>
            <person name="Henrissat B."/>
            <person name="Martinez A.T."/>
            <person name="Otillar R."/>
            <person name="Spatafora J.W."/>
            <person name="Yadav J.S."/>
            <person name="Aerts A."/>
            <person name="Benoit I."/>
            <person name="Boyd A."/>
            <person name="Carlson A."/>
            <person name="Copeland A."/>
            <person name="Coutinho P.M."/>
            <person name="de Vries R.P."/>
            <person name="Ferreira P."/>
            <person name="Findley K."/>
            <person name="Foster B."/>
            <person name="Gaskell J."/>
            <person name="Glotzer D."/>
            <person name="Gorecki P."/>
            <person name="Heitman J."/>
            <person name="Hesse C."/>
            <person name="Hori C."/>
            <person name="Igarashi K."/>
            <person name="Jurgens J.A."/>
            <person name="Kallen N."/>
            <person name="Kersten P."/>
            <person name="Kohler A."/>
            <person name="Kuees U."/>
            <person name="Kumar T.K.A."/>
            <person name="Kuo A."/>
            <person name="LaButti K."/>
            <person name="Larrondo L.F."/>
            <person name="Lindquist E."/>
            <person name="Ling A."/>
            <person name="Lombard V."/>
            <person name="Lucas S."/>
            <person name="Lundell T."/>
            <person name="Martin R."/>
            <person name="McLaughlin D.J."/>
            <person name="Morgenstern I."/>
            <person name="Morin E."/>
            <person name="Murat C."/>
            <person name="Nagy L.G."/>
            <person name="Nolan M."/>
            <person name="Ohm R.A."/>
            <person name="Patyshakuliyeva A."/>
            <person name="Rokas A."/>
            <person name="Ruiz-Duenas F.J."/>
            <person name="Sabat G."/>
            <person name="Salamov A."/>
            <person name="Samejima M."/>
            <person name="Schmutz J."/>
            <person name="Slot J.C."/>
            <person name="St John F."/>
            <person name="Stenlid J."/>
            <person name="Sun H."/>
            <person name="Sun S."/>
            <person name="Syed K."/>
            <person name="Tsang A."/>
            <person name="Wiebenga A."/>
            <person name="Young D."/>
            <person name="Pisabarro A."/>
            <person name="Eastwood D.C."/>
            <person name="Martin F."/>
            <person name="Cullen D."/>
            <person name="Grigoriev I.V."/>
            <person name="Hibbett D.S."/>
        </authorList>
    </citation>
    <scope>NUCLEOTIDE SEQUENCE [LARGE SCALE GENOMIC DNA]</scope>
    <source>
        <strain evidence="13">MF3/22</strain>
    </source>
</reference>
<dbReference type="InterPro" id="IPR002401">
    <property type="entry name" value="Cyt_P450_E_grp-I"/>
</dbReference>
<evidence type="ECO:0000256" key="9">
    <source>
        <dbReference type="PIRSR" id="PIRSR602401-1"/>
    </source>
</evidence>
<feature type="binding site" description="axial binding residue" evidence="9">
    <location>
        <position position="494"/>
    </location>
    <ligand>
        <name>heme</name>
        <dbReference type="ChEBI" id="CHEBI:30413"/>
    </ligand>
    <ligandPart>
        <name>Fe</name>
        <dbReference type="ChEBI" id="CHEBI:18248"/>
    </ligandPart>
</feature>
<dbReference type="PROSITE" id="PS00086">
    <property type="entry name" value="CYTOCHROME_P450"/>
    <property type="match status" value="1"/>
</dbReference>
<dbReference type="PRINTS" id="PR00463">
    <property type="entry name" value="EP450I"/>
</dbReference>
<dbReference type="CDD" id="cd11061">
    <property type="entry name" value="CYP67-like"/>
    <property type="match status" value="1"/>
</dbReference>
<evidence type="ECO:0000256" key="8">
    <source>
        <dbReference type="ARBA" id="ARBA00023033"/>
    </source>
</evidence>
<keyword evidence="7 9" id="KW-0408">Iron</keyword>
<dbReference type="OrthoDB" id="1470350at2759"/>
<keyword evidence="6 10" id="KW-0560">Oxidoreductase</keyword>
<comment type="cofactor">
    <cofactor evidence="1 9">
        <name>heme</name>
        <dbReference type="ChEBI" id="CHEBI:30413"/>
    </cofactor>
</comment>
<dbReference type="Proteomes" id="UP000053630">
    <property type="component" value="Unassembled WGS sequence"/>
</dbReference>
<dbReference type="InterPro" id="IPR036396">
    <property type="entry name" value="Cyt_P450_sf"/>
</dbReference>
<proteinExistence type="inferred from homology"/>
<feature type="transmembrane region" description="Helical" evidence="11">
    <location>
        <begin position="14"/>
        <end position="35"/>
    </location>
</feature>
<dbReference type="GO" id="GO:0004497">
    <property type="term" value="F:monooxygenase activity"/>
    <property type="evidence" value="ECO:0007669"/>
    <property type="project" value="UniProtKB-KW"/>
</dbReference>
<dbReference type="PRINTS" id="PR00385">
    <property type="entry name" value="P450"/>
</dbReference>
<evidence type="ECO:0000313" key="12">
    <source>
        <dbReference type="EMBL" id="EJC97643.1"/>
    </source>
</evidence>
<dbReference type="Gene3D" id="1.10.630.10">
    <property type="entry name" value="Cytochrome P450"/>
    <property type="match status" value="1"/>
</dbReference>
<protein>
    <submittedName>
        <fullName evidence="12">Cytochrome P450 monooxygenase pc-bph</fullName>
    </submittedName>
</protein>
<evidence type="ECO:0000256" key="4">
    <source>
        <dbReference type="ARBA" id="ARBA00022617"/>
    </source>
</evidence>
<keyword evidence="8 10" id="KW-0503">Monooxygenase</keyword>
<dbReference type="InterPro" id="IPR017972">
    <property type="entry name" value="Cyt_P450_CS"/>
</dbReference>
<keyword evidence="11" id="KW-0472">Membrane</keyword>
<comment type="similarity">
    <text evidence="3 10">Belongs to the cytochrome P450 family.</text>
</comment>
<evidence type="ECO:0000256" key="1">
    <source>
        <dbReference type="ARBA" id="ARBA00001971"/>
    </source>
</evidence>
<evidence type="ECO:0000256" key="11">
    <source>
        <dbReference type="SAM" id="Phobius"/>
    </source>
</evidence>
<dbReference type="GO" id="GO:0005506">
    <property type="term" value="F:iron ion binding"/>
    <property type="evidence" value="ECO:0007669"/>
    <property type="project" value="InterPro"/>
</dbReference>
<dbReference type="EMBL" id="JH717986">
    <property type="protein sequence ID" value="EJC97643.1"/>
    <property type="molecule type" value="Genomic_DNA"/>
</dbReference>
<comment type="pathway">
    <text evidence="2">Secondary metabolite biosynthesis.</text>
</comment>
<dbReference type="GeneID" id="18678445"/>
<dbReference type="InterPro" id="IPR001128">
    <property type="entry name" value="Cyt_P450"/>
</dbReference>
<evidence type="ECO:0000313" key="13">
    <source>
        <dbReference type="Proteomes" id="UP000053630"/>
    </source>
</evidence>
<evidence type="ECO:0000256" key="2">
    <source>
        <dbReference type="ARBA" id="ARBA00005179"/>
    </source>
</evidence>
<evidence type="ECO:0000256" key="5">
    <source>
        <dbReference type="ARBA" id="ARBA00022723"/>
    </source>
</evidence>
<keyword evidence="13" id="KW-1185">Reference proteome</keyword>